<evidence type="ECO:0000256" key="1">
    <source>
        <dbReference type="SAM" id="Phobius"/>
    </source>
</evidence>
<organism evidence="2 3">
    <name type="scientific">Ligilactobacillus faecis</name>
    <dbReference type="NCBI Taxonomy" id="762833"/>
    <lineage>
        <taxon>Bacteria</taxon>
        <taxon>Bacillati</taxon>
        <taxon>Bacillota</taxon>
        <taxon>Bacilli</taxon>
        <taxon>Lactobacillales</taxon>
        <taxon>Lactobacillaceae</taxon>
        <taxon>Ligilactobacillus</taxon>
    </lineage>
</organism>
<sequence length="212" mass="23465">MDRERYLTELEEYLQALTPEERADAIMFYSEFIEDAGLETRAQIEDRLGTPRALSKKVLADYSIRSVEKEVKHRNTATPRSNIKMIWLVILALLASPVLIGVGGILIGLLVAIVAVFLAVVFGAVILFCGGVVLMGVTLYIGFALLISNWAVGLFYLGIGVTALGALLVTIPIAYWIIRVVLQGIANLSRYLYDRLVKNRNHIGGDRDEKDI</sequence>
<protein>
    <submittedName>
        <fullName evidence="2">DUF1700 domain-containing protein</fullName>
    </submittedName>
</protein>
<dbReference type="Pfam" id="PF22564">
    <property type="entry name" value="HAAS"/>
    <property type="match status" value="1"/>
</dbReference>
<reference evidence="2 3" key="1">
    <citation type="submission" date="2024-03" db="EMBL/GenBank/DDBJ databases">
        <title>Mouse gut bacterial collection (mGBC) of GemPharmatech.</title>
        <authorList>
            <person name="He Y."/>
            <person name="Dong L."/>
            <person name="Wu D."/>
            <person name="Gao X."/>
            <person name="Lin Z."/>
        </authorList>
    </citation>
    <scope>NUCLEOTIDE SEQUENCE [LARGE SCALE GENOMIC DNA]</scope>
    <source>
        <strain evidence="2 3">15-30</strain>
    </source>
</reference>
<dbReference type="RefSeq" id="WP_369942689.1">
    <property type="nucleotide sequence ID" value="NZ_JBCLUF010000030.1"/>
</dbReference>
<proteinExistence type="predicted"/>
<evidence type="ECO:0000313" key="2">
    <source>
        <dbReference type="EMBL" id="MEY8662837.1"/>
    </source>
</evidence>
<keyword evidence="1" id="KW-0812">Transmembrane</keyword>
<comment type="caution">
    <text evidence="2">The sequence shown here is derived from an EMBL/GenBank/DDBJ whole genome shotgun (WGS) entry which is preliminary data.</text>
</comment>
<gene>
    <name evidence="2" type="ORF">AALT52_08045</name>
</gene>
<keyword evidence="1" id="KW-0472">Membrane</keyword>
<keyword evidence="1" id="KW-1133">Transmembrane helix</keyword>
<feature type="transmembrane region" description="Helical" evidence="1">
    <location>
        <begin position="86"/>
        <end position="119"/>
    </location>
</feature>
<accession>A0ABV4DSW5</accession>
<dbReference type="EMBL" id="JBCLUF010000030">
    <property type="protein sequence ID" value="MEY8662837.1"/>
    <property type="molecule type" value="Genomic_DNA"/>
</dbReference>
<name>A0ABV4DSW5_9LACO</name>
<keyword evidence="3" id="KW-1185">Reference proteome</keyword>
<evidence type="ECO:0000313" key="3">
    <source>
        <dbReference type="Proteomes" id="UP001565236"/>
    </source>
</evidence>
<dbReference type="Proteomes" id="UP001565236">
    <property type="component" value="Unassembled WGS sequence"/>
</dbReference>